<dbReference type="STRING" id="763407.A0A167K1X8"/>
<dbReference type="VEuPathDB" id="FungiDB:PHYBLDRAFT_22536"/>
<dbReference type="GO" id="GO:0008017">
    <property type="term" value="F:microtubule binding"/>
    <property type="evidence" value="ECO:0007669"/>
    <property type="project" value="InterPro"/>
</dbReference>
<dbReference type="GO" id="GO:0003777">
    <property type="term" value="F:microtubule motor activity"/>
    <property type="evidence" value="ECO:0007669"/>
    <property type="project" value="InterPro"/>
</dbReference>
<dbReference type="InterPro" id="IPR027640">
    <property type="entry name" value="Kinesin-like_fam"/>
</dbReference>
<dbReference type="EMBL" id="KV441025">
    <property type="protein sequence ID" value="OAD67088.1"/>
    <property type="molecule type" value="Genomic_DNA"/>
</dbReference>
<feature type="non-terminal residue" evidence="5">
    <location>
        <position position="1"/>
    </location>
</feature>
<dbReference type="InParanoid" id="A0A167K1X8"/>
<dbReference type="GO" id="GO:0005524">
    <property type="term" value="F:ATP binding"/>
    <property type="evidence" value="ECO:0007669"/>
    <property type="project" value="InterPro"/>
</dbReference>
<dbReference type="Proteomes" id="UP000077315">
    <property type="component" value="Unassembled WGS sequence"/>
</dbReference>
<evidence type="ECO:0000313" key="5">
    <source>
        <dbReference type="EMBL" id="OAD67088.1"/>
    </source>
</evidence>
<dbReference type="InterPro" id="IPR036961">
    <property type="entry name" value="Kinesin_motor_dom_sf"/>
</dbReference>
<dbReference type="PRINTS" id="PR00380">
    <property type="entry name" value="KINESINHEAVY"/>
</dbReference>
<keyword evidence="2" id="KW-0505">Motor protein</keyword>
<feature type="domain" description="Kinesin motor" evidence="4">
    <location>
        <begin position="1"/>
        <end position="237"/>
    </location>
</feature>
<keyword evidence="1" id="KW-0175">Coiled coil</keyword>
<accession>A0A167K1X8</accession>
<evidence type="ECO:0000256" key="3">
    <source>
        <dbReference type="PROSITE-ProRule" id="PRU00283"/>
    </source>
</evidence>
<evidence type="ECO:0000313" key="6">
    <source>
        <dbReference type="Proteomes" id="UP000077315"/>
    </source>
</evidence>
<dbReference type="PROSITE" id="PS50067">
    <property type="entry name" value="KINESIN_MOTOR_2"/>
    <property type="match status" value="1"/>
</dbReference>
<reference evidence="6" key="1">
    <citation type="submission" date="2015-06" db="EMBL/GenBank/DDBJ databases">
        <title>Expansion of signal transduction pathways in fungi by whole-genome duplication.</title>
        <authorList>
            <consortium name="DOE Joint Genome Institute"/>
            <person name="Corrochano L.M."/>
            <person name="Kuo A."/>
            <person name="Marcet-Houben M."/>
            <person name="Polaino S."/>
            <person name="Salamov A."/>
            <person name="Villalobos J.M."/>
            <person name="Alvarez M.I."/>
            <person name="Avalos J."/>
            <person name="Benito E.P."/>
            <person name="Benoit I."/>
            <person name="Burger G."/>
            <person name="Camino L.P."/>
            <person name="Canovas D."/>
            <person name="Cerda-Olmedo E."/>
            <person name="Cheng J.-F."/>
            <person name="Dominguez A."/>
            <person name="Elias M."/>
            <person name="Eslava A.P."/>
            <person name="Glaser F."/>
            <person name="Grimwood J."/>
            <person name="Gutierrez G."/>
            <person name="Heitman J."/>
            <person name="Henrissat B."/>
            <person name="Iturriaga E.A."/>
            <person name="Lang B.F."/>
            <person name="Lavin J.L."/>
            <person name="Lee S."/>
            <person name="Li W."/>
            <person name="Lindquist E."/>
            <person name="Lopez-Garcia S."/>
            <person name="Luque E.M."/>
            <person name="Marcos A.T."/>
            <person name="Martin J."/>
            <person name="McCluskey K."/>
            <person name="Medina H.R."/>
            <person name="Miralles-Duran A."/>
            <person name="Miyazaki A."/>
            <person name="Munoz-Torres E."/>
            <person name="Oguiza J.A."/>
            <person name="Ohm R."/>
            <person name="Olmedo M."/>
            <person name="Orejas M."/>
            <person name="Ortiz-Castellanos L."/>
            <person name="Pisabarro A.G."/>
            <person name="Rodriguez-Romero J."/>
            <person name="Ruiz-Herrera J."/>
            <person name="Ruiz-Vazquez R."/>
            <person name="Sanz C."/>
            <person name="Schackwitz W."/>
            <person name="Schmutz J."/>
            <person name="Shahriari M."/>
            <person name="Shelest E."/>
            <person name="Silva-Franco F."/>
            <person name="Soanes D."/>
            <person name="Syed K."/>
            <person name="Tagua V.G."/>
            <person name="Talbot N.J."/>
            <person name="Thon M."/>
            <person name="De vries R.P."/>
            <person name="Wiebenga A."/>
            <person name="Yadav J.S."/>
            <person name="Braun E.L."/>
            <person name="Baker S."/>
            <person name="Garre V."/>
            <person name="Horwitz B."/>
            <person name="Torres-Martinez S."/>
            <person name="Idnurm A."/>
            <person name="Herrera-Estrella A."/>
            <person name="Gabaldon T."/>
            <person name="Grigoriev I.V."/>
        </authorList>
    </citation>
    <scope>NUCLEOTIDE SEQUENCE [LARGE SCALE GENOMIC DNA]</scope>
    <source>
        <strain evidence="6">NRRL 1555(-)</strain>
    </source>
</reference>
<dbReference type="Pfam" id="PF00225">
    <property type="entry name" value="Kinesin"/>
    <property type="match status" value="1"/>
</dbReference>
<name>A0A167K1X8_PHYB8</name>
<dbReference type="Gene3D" id="3.40.850.10">
    <property type="entry name" value="Kinesin motor domain"/>
    <property type="match status" value="1"/>
</dbReference>
<sequence length="302" mass="34184">GTEQEPGVIPRAVNEVFENIRQATNKEFLLRVSYLEIYNETIRDLLAPNNTDIKIHEDRRRGIYVSPLIEEIVTGPEKVMKIIQRGEANRHISTTDYNMHSSRSHTIFQMVIESRIRNNDNKNLNIACVCVCVCVCYVSQNLIDLAGSEKAVTNQERRKEGAYINKSLLTLGTVISKLTEQGKSSAGHIPYRDSKLTRILQTALSGQAKVGVICTISPSSLDESHNTLKFAARVKKVVVTAKNEEVMDDKALLQRYRGEILDLKHKLMAANEVIKEEKDHTQSMLSAERRQVKIHNRGNLYL</sequence>
<comment type="similarity">
    <text evidence="3">Belongs to the TRAFAC class myosin-kinesin ATPase superfamily. Kinesin family.</text>
</comment>
<dbReference type="PANTHER" id="PTHR47968:SF75">
    <property type="entry name" value="CENTROMERE-ASSOCIATED PROTEIN E"/>
    <property type="match status" value="1"/>
</dbReference>
<keyword evidence="6" id="KW-1185">Reference proteome</keyword>
<comment type="caution">
    <text evidence="3">Lacks conserved residue(s) required for the propagation of feature annotation.</text>
</comment>
<dbReference type="OrthoDB" id="3176171at2759"/>
<organism evidence="5 6">
    <name type="scientific">Phycomyces blakesleeanus (strain ATCC 8743b / DSM 1359 / FGSC 10004 / NBRC 33097 / NRRL 1555)</name>
    <dbReference type="NCBI Taxonomy" id="763407"/>
    <lineage>
        <taxon>Eukaryota</taxon>
        <taxon>Fungi</taxon>
        <taxon>Fungi incertae sedis</taxon>
        <taxon>Mucoromycota</taxon>
        <taxon>Mucoromycotina</taxon>
        <taxon>Mucoromycetes</taxon>
        <taxon>Mucorales</taxon>
        <taxon>Phycomycetaceae</taxon>
        <taxon>Phycomyces</taxon>
    </lineage>
</organism>
<dbReference type="SUPFAM" id="SSF52540">
    <property type="entry name" value="P-loop containing nucleoside triphosphate hydrolases"/>
    <property type="match status" value="1"/>
</dbReference>
<dbReference type="AlphaFoldDB" id="A0A167K1X8"/>
<dbReference type="GO" id="GO:0007018">
    <property type="term" value="P:microtubule-based movement"/>
    <property type="evidence" value="ECO:0007669"/>
    <property type="project" value="InterPro"/>
</dbReference>
<dbReference type="InterPro" id="IPR001752">
    <property type="entry name" value="Kinesin_motor_dom"/>
</dbReference>
<protein>
    <recommendedName>
        <fullName evidence="4">Kinesin motor domain-containing protein</fullName>
    </recommendedName>
</protein>
<gene>
    <name evidence="5" type="ORF">PHYBLDRAFT_22536</name>
</gene>
<evidence type="ECO:0000256" key="1">
    <source>
        <dbReference type="ARBA" id="ARBA00023054"/>
    </source>
</evidence>
<dbReference type="SMART" id="SM00129">
    <property type="entry name" value="KISc"/>
    <property type="match status" value="1"/>
</dbReference>
<dbReference type="InterPro" id="IPR027417">
    <property type="entry name" value="P-loop_NTPase"/>
</dbReference>
<proteinExistence type="inferred from homology"/>
<evidence type="ECO:0000256" key="2">
    <source>
        <dbReference type="ARBA" id="ARBA00023175"/>
    </source>
</evidence>
<dbReference type="PANTHER" id="PTHR47968">
    <property type="entry name" value="CENTROMERE PROTEIN E"/>
    <property type="match status" value="1"/>
</dbReference>
<dbReference type="RefSeq" id="XP_018285128.1">
    <property type="nucleotide sequence ID" value="XM_018439786.1"/>
</dbReference>
<evidence type="ECO:0000259" key="4">
    <source>
        <dbReference type="PROSITE" id="PS50067"/>
    </source>
</evidence>
<dbReference type="GeneID" id="29000692"/>